<evidence type="ECO:0000313" key="16">
    <source>
        <dbReference type="Proteomes" id="UP000095390"/>
    </source>
</evidence>
<keyword evidence="8 12" id="KW-0963">Cytoplasm</keyword>
<dbReference type="Proteomes" id="UP000095679">
    <property type="component" value="Unassembled WGS sequence"/>
</dbReference>
<evidence type="ECO:0000259" key="13">
    <source>
        <dbReference type="Pfam" id="PF00156"/>
    </source>
</evidence>
<dbReference type="Proteomes" id="UP000095390">
    <property type="component" value="Unassembled WGS sequence"/>
</dbReference>
<dbReference type="GO" id="GO:0006166">
    <property type="term" value="P:purine ribonucleoside salvage"/>
    <property type="evidence" value="ECO:0007669"/>
    <property type="project" value="UniProtKB-UniRule"/>
</dbReference>
<evidence type="ECO:0000256" key="2">
    <source>
        <dbReference type="ARBA" id="ARBA00003968"/>
    </source>
</evidence>
<evidence type="ECO:0000256" key="5">
    <source>
        <dbReference type="ARBA" id="ARBA00008391"/>
    </source>
</evidence>
<evidence type="ECO:0000256" key="7">
    <source>
        <dbReference type="ARBA" id="ARBA00011893"/>
    </source>
</evidence>
<dbReference type="GO" id="GO:0002055">
    <property type="term" value="F:adenine binding"/>
    <property type="evidence" value="ECO:0007669"/>
    <property type="project" value="TreeGrafter"/>
</dbReference>
<evidence type="ECO:0000256" key="11">
    <source>
        <dbReference type="ARBA" id="ARBA00022726"/>
    </source>
</evidence>
<keyword evidence="11 12" id="KW-0660">Purine salvage</keyword>
<protein>
    <recommendedName>
        <fullName evidence="7 12">Adenine phosphoribosyltransferase</fullName>
        <shortName evidence="12">APRT</shortName>
        <ecNumber evidence="7 12">2.4.2.7</ecNumber>
    </recommendedName>
</protein>
<sequence>MPDLGAERVDKVKKLEDYVINIPDFPKPGIIFRDITSILRDPEGLKLSVHELMHCLEGTEFDVVVGAESRGFLFGMPLAYNKSKGFVPVRKKGKLPRETVSKEYALEYGTAEIEIHKEDIRPGQRIVFVDDLLATGGTAKAAIDLIEELGGVVVKVLFVMELEGLHGRDVLKGYDVESVITYPGK</sequence>
<dbReference type="EC" id="2.4.2.7" evidence="7 12"/>
<dbReference type="InterPro" id="IPR029057">
    <property type="entry name" value="PRTase-like"/>
</dbReference>
<dbReference type="AlphaFoldDB" id="A0A173U4N5"/>
<dbReference type="Gene3D" id="3.40.50.2020">
    <property type="match status" value="1"/>
</dbReference>
<comment type="similarity">
    <text evidence="5 12">Belongs to the purine/pyrimidine phosphoribosyltransferase family.</text>
</comment>
<gene>
    <name evidence="12 14" type="primary">apt</name>
    <name evidence="15" type="ORF">ERS852450_00376</name>
    <name evidence="14" type="ORF">ERS852578_02162</name>
</gene>
<dbReference type="GO" id="GO:0044209">
    <property type="term" value="P:AMP salvage"/>
    <property type="evidence" value="ECO:0007669"/>
    <property type="project" value="UniProtKB-UniRule"/>
</dbReference>
<dbReference type="InterPro" id="IPR000836">
    <property type="entry name" value="PRTase_dom"/>
</dbReference>
<dbReference type="HAMAP" id="MF_00004">
    <property type="entry name" value="Aden_phosphoribosyltr"/>
    <property type="match status" value="1"/>
</dbReference>
<evidence type="ECO:0000256" key="1">
    <source>
        <dbReference type="ARBA" id="ARBA00000868"/>
    </source>
</evidence>
<evidence type="ECO:0000256" key="12">
    <source>
        <dbReference type="HAMAP-Rule" id="MF_00004"/>
    </source>
</evidence>
<keyword evidence="10 12" id="KW-0808">Transferase</keyword>
<reference evidence="16 17" key="1">
    <citation type="submission" date="2015-09" db="EMBL/GenBank/DDBJ databases">
        <authorList>
            <consortium name="Pathogen Informatics"/>
        </authorList>
    </citation>
    <scope>NUCLEOTIDE SEQUENCE [LARGE SCALE GENOMIC DNA]</scope>
    <source>
        <strain evidence="15 17">2789STDY5834835</strain>
        <strain evidence="14 16">2789STDY5834966</strain>
    </source>
</reference>
<dbReference type="GO" id="GO:0006168">
    <property type="term" value="P:adenine salvage"/>
    <property type="evidence" value="ECO:0007669"/>
    <property type="project" value="InterPro"/>
</dbReference>
<evidence type="ECO:0000313" key="17">
    <source>
        <dbReference type="Proteomes" id="UP000095679"/>
    </source>
</evidence>
<evidence type="ECO:0000256" key="3">
    <source>
        <dbReference type="ARBA" id="ARBA00004496"/>
    </source>
</evidence>
<dbReference type="FunFam" id="3.40.50.2020:FF:000004">
    <property type="entry name" value="Adenine phosphoribosyltransferase"/>
    <property type="match status" value="1"/>
</dbReference>
<evidence type="ECO:0000256" key="4">
    <source>
        <dbReference type="ARBA" id="ARBA00004659"/>
    </source>
</evidence>
<dbReference type="InterPro" id="IPR005764">
    <property type="entry name" value="Ade_phspho_trans"/>
</dbReference>
<comment type="function">
    <text evidence="2 12">Catalyzes a salvage reaction resulting in the formation of AMP, that is energically less costly than de novo synthesis.</text>
</comment>
<comment type="subcellular location">
    <subcellularLocation>
        <location evidence="3 12">Cytoplasm</location>
    </subcellularLocation>
</comment>
<dbReference type="Pfam" id="PF00156">
    <property type="entry name" value="Pribosyltran"/>
    <property type="match status" value="1"/>
</dbReference>
<dbReference type="GO" id="GO:0016208">
    <property type="term" value="F:AMP binding"/>
    <property type="evidence" value="ECO:0007669"/>
    <property type="project" value="TreeGrafter"/>
</dbReference>
<feature type="domain" description="Phosphoribosyltransferase" evidence="13">
    <location>
        <begin position="58"/>
        <end position="174"/>
    </location>
</feature>
<dbReference type="NCBIfam" id="NF002634">
    <property type="entry name" value="PRK02304.1-3"/>
    <property type="match status" value="1"/>
</dbReference>
<proteinExistence type="inferred from homology"/>
<evidence type="ECO:0000313" key="15">
    <source>
        <dbReference type="EMBL" id="CUN63840.1"/>
    </source>
</evidence>
<dbReference type="NCBIfam" id="NF002636">
    <property type="entry name" value="PRK02304.1-5"/>
    <property type="match status" value="1"/>
</dbReference>
<dbReference type="EMBL" id="CYYC01000028">
    <property type="protein sequence ID" value="CUN09689.1"/>
    <property type="molecule type" value="Genomic_DNA"/>
</dbReference>
<dbReference type="SUPFAM" id="SSF53271">
    <property type="entry name" value="PRTase-like"/>
    <property type="match status" value="1"/>
</dbReference>
<comment type="subunit">
    <text evidence="6 12">Homodimer.</text>
</comment>
<dbReference type="NCBIfam" id="TIGR01090">
    <property type="entry name" value="apt"/>
    <property type="match status" value="1"/>
</dbReference>
<dbReference type="CDD" id="cd06223">
    <property type="entry name" value="PRTases_typeI"/>
    <property type="match status" value="1"/>
</dbReference>
<dbReference type="PANTHER" id="PTHR32315">
    <property type="entry name" value="ADENINE PHOSPHORIBOSYLTRANSFERASE"/>
    <property type="match status" value="1"/>
</dbReference>
<evidence type="ECO:0000256" key="6">
    <source>
        <dbReference type="ARBA" id="ARBA00011738"/>
    </source>
</evidence>
<dbReference type="UniPathway" id="UPA00588">
    <property type="reaction ID" value="UER00646"/>
</dbReference>
<evidence type="ECO:0000256" key="10">
    <source>
        <dbReference type="ARBA" id="ARBA00022679"/>
    </source>
</evidence>
<comment type="pathway">
    <text evidence="4 12">Purine metabolism; AMP biosynthesis via salvage pathway; AMP from adenine: step 1/1.</text>
</comment>
<accession>A0A173U4N5</accession>
<evidence type="ECO:0000256" key="9">
    <source>
        <dbReference type="ARBA" id="ARBA00022676"/>
    </source>
</evidence>
<dbReference type="InterPro" id="IPR050054">
    <property type="entry name" value="UPRTase/APRTase"/>
</dbReference>
<dbReference type="RefSeq" id="WP_005347346.1">
    <property type="nucleotide sequence ID" value="NZ_CAUEJX010000038.1"/>
</dbReference>
<dbReference type="PANTHER" id="PTHR32315:SF3">
    <property type="entry name" value="ADENINE PHOSPHORIBOSYLTRANSFERASE"/>
    <property type="match status" value="1"/>
</dbReference>
<dbReference type="GO" id="GO:0005737">
    <property type="term" value="C:cytoplasm"/>
    <property type="evidence" value="ECO:0007669"/>
    <property type="project" value="UniProtKB-SubCell"/>
</dbReference>
<name>A0A173U4N5_9FIRM</name>
<organism evidence="14 16">
    <name type="scientific">Anaerobutyricum hallii</name>
    <dbReference type="NCBI Taxonomy" id="39488"/>
    <lineage>
        <taxon>Bacteria</taxon>
        <taxon>Bacillati</taxon>
        <taxon>Bacillota</taxon>
        <taxon>Clostridia</taxon>
        <taxon>Lachnospirales</taxon>
        <taxon>Lachnospiraceae</taxon>
        <taxon>Anaerobutyricum</taxon>
    </lineage>
</organism>
<comment type="catalytic activity">
    <reaction evidence="1 12">
        <text>AMP + diphosphate = 5-phospho-alpha-D-ribose 1-diphosphate + adenine</text>
        <dbReference type="Rhea" id="RHEA:16609"/>
        <dbReference type="ChEBI" id="CHEBI:16708"/>
        <dbReference type="ChEBI" id="CHEBI:33019"/>
        <dbReference type="ChEBI" id="CHEBI:58017"/>
        <dbReference type="ChEBI" id="CHEBI:456215"/>
        <dbReference type="EC" id="2.4.2.7"/>
    </reaction>
</comment>
<evidence type="ECO:0000256" key="8">
    <source>
        <dbReference type="ARBA" id="ARBA00022490"/>
    </source>
</evidence>
<dbReference type="GO" id="GO:0003999">
    <property type="term" value="F:adenine phosphoribosyltransferase activity"/>
    <property type="evidence" value="ECO:0007669"/>
    <property type="project" value="UniProtKB-UniRule"/>
</dbReference>
<keyword evidence="9 12" id="KW-0328">Glycosyltransferase</keyword>
<evidence type="ECO:0000313" key="14">
    <source>
        <dbReference type="EMBL" id="CUN09689.1"/>
    </source>
</evidence>
<dbReference type="EMBL" id="CYZL01000002">
    <property type="protein sequence ID" value="CUN63840.1"/>
    <property type="molecule type" value="Genomic_DNA"/>
</dbReference>